<gene>
    <name evidence="1" type="ORF">A2845_05050</name>
</gene>
<proteinExistence type="predicted"/>
<reference evidence="1 2" key="1">
    <citation type="journal article" date="2016" name="Nat. Commun.">
        <title>Thousands of microbial genomes shed light on interconnected biogeochemical processes in an aquifer system.</title>
        <authorList>
            <person name="Anantharaman K."/>
            <person name="Brown C.T."/>
            <person name="Hug L.A."/>
            <person name="Sharon I."/>
            <person name="Castelle C.J."/>
            <person name="Probst A.J."/>
            <person name="Thomas B.C."/>
            <person name="Singh A."/>
            <person name="Wilkins M.J."/>
            <person name="Karaoz U."/>
            <person name="Brodie E.L."/>
            <person name="Williams K.H."/>
            <person name="Hubbard S.S."/>
            <person name="Banfield J.F."/>
        </authorList>
    </citation>
    <scope>NUCLEOTIDE SEQUENCE [LARGE SCALE GENOMIC DNA]</scope>
</reference>
<evidence type="ECO:0000313" key="1">
    <source>
        <dbReference type="EMBL" id="OGZ04830.1"/>
    </source>
</evidence>
<protein>
    <submittedName>
        <fullName evidence="1">Uncharacterized protein</fullName>
    </submittedName>
</protein>
<dbReference type="EMBL" id="MHLI01000019">
    <property type="protein sequence ID" value="OGZ04830.1"/>
    <property type="molecule type" value="Genomic_DNA"/>
</dbReference>
<comment type="caution">
    <text evidence="1">The sequence shown here is derived from an EMBL/GenBank/DDBJ whole genome shotgun (WGS) entry which is preliminary data.</text>
</comment>
<dbReference type="AlphaFoldDB" id="A0A1G2CVT8"/>
<accession>A0A1G2CVT8</accession>
<evidence type="ECO:0000313" key="2">
    <source>
        <dbReference type="Proteomes" id="UP000177122"/>
    </source>
</evidence>
<dbReference type="Proteomes" id="UP000177122">
    <property type="component" value="Unassembled WGS sequence"/>
</dbReference>
<organism evidence="1 2">
    <name type="scientific">Candidatus Lloydbacteria bacterium RIFCSPHIGHO2_01_FULL_49_22</name>
    <dbReference type="NCBI Taxonomy" id="1798658"/>
    <lineage>
        <taxon>Bacteria</taxon>
        <taxon>Candidatus Lloydiibacteriota</taxon>
    </lineage>
</organism>
<name>A0A1G2CVT8_9BACT</name>
<sequence length="383" mass="39289">MDYTSAFRSLIRMKWLATTLVVATLSWALGLPFLFNTASASQLLSVSATASSSAPSVSTNYMVRFTTVNPIGGSTGSTTRITFDPTGNTFDVSAVALGTDVHISRTGGGLTQVANIGACAGGTDEIYASNQGTNPDYIEFTTCTGDSIAAGAILVNISNAHVVNGTNGSYVVRINGTMTDAADTRIAIISSVTMTAIVDTNLTFTIAGVASSSMINGDTTSTSTSATAIGFGVISVGTSSIAAQDITVATNAFNGFSVTITENQDLTSANGANINAFKDNEAVTGAPVAWTTPAGTLGVTETYGHMGVTSEDSSLPTDAFGTSLYAGLTATSTRTVLYHNAVADGTTDNIGKTRVGYRVQVTALQEAAVDYNNVITYVCTPIF</sequence>